<evidence type="ECO:0000256" key="2">
    <source>
        <dbReference type="ARBA" id="ARBA00022723"/>
    </source>
</evidence>
<feature type="region of interest" description="Disordered" evidence="8">
    <location>
        <begin position="1708"/>
        <end position="1736"/>
    </location>
</feature>
<evidence type="ECO:0000256" key="1">
    <source>
        <dbReference type="ARBA" id="ARBA00004123"/>
    </source>
</evidence>
<feature type="compositionally biased region" description="Polar residues" evidence="8">
    <location>
        <begin position="212"/>
        <end position="222"/>
    </location>
</feature>
<dbReference type="HOGENOM" id="CLU_235071_0_0_1"/>
<protein>
    <recommendedName>
        <fullName evidence="9">C2H2-type domain-containing protein</fullName>
    </recommendedName>
</protein>
<comment type="subcellular location">
    <subcellularLocation>
        <location evidence="1">Nucleus</location>
    </subcellularLocation>
</comment>
<dbReference type="PROSITE" id="PS50157">
    <property type="entry name" value="ZINC_FINGER_C2H2_2"/>
    <property type="match status" value="3"/>
</dbReference>
<proteinExistence type="predicted"/>
<evidence type="ECO:0000256" key="7">
    <source>
        <dbReference type="PROSITE-ProRule" id="PRU00042"/>
    </source>
</evidence>
<dbReference type="eggNOG" id="KOG1721">
    <property type="taxonomic scope" value="Eukaryota"/>
</dbReference>
<evidence type="ECO:0000256" key="4">
    <source>
        <dbReference type="ARBA" id="ARBA00022771"/>
    </source>
</evidence>
<dbReference type="Gene3D" id="3.30.160.60">
    <property type="entry name" value="Classic Zinc Finger"/>
    <property type="match status" value="2"/>
</dbReference>
<dbReference type="EnsemblMetazoa" id="SMAR010624-RA">
    <property type="protein sequence ID" value="SMAR010624-PA"/>
    <property type="gene ID" value="SMAR010624"/>
</dbReference>
<feature type="region of interest" description="Disordered" evidence="8">
    <location>
        <begin position="1069"/>
        <end position="1100"/>
    </location>
</feature>
<dbReference type="EMBL" id="JH431984">
    <property type="status" value="NOT_ANNOTATED_CDS"/>
    <property type="molecule type" value="Genomic_DNA"/>
</dbReference>
<keyword evidence="5" id="KW-0862">Zinc</keyword>
<feature type="region of interest" description="Disordered" evidence="8">
    <location>
        <begin position="1594"/>
        <end position="1643"/>
    </location>
</feature>
<keyword evidence="6" id="KW-0539">Nucleus</keyword>
<feature type="region of interest" description="Disordered" evidence="8">
    <location>
        <begin position="1759"/>
        <end position="1844"/>
    </location>
</feature>
<feature type="compositionally biased region" description="Polar residues" evidence="8">
    <location>
        <begin position="1069"/>
        <end position="1085"/>
    </location>
</feature>
<dbReference type="InterPro" id="IPR013087">
    <property type="entry name" value="Znf_C2H2_type"/>
</dbReference>
<feature type="domain" description="C2H2-type" evidence="9">
    <location>
        <begin position="1856"/>
        <end position="1883"/>
    </location>
</feature>
<dbReference type="InterPro" id="IPR036236">
    <property type="entry name" value="Znf_C2H2_sf"/>
</dbReference>
<feature type="region of interest" description="Disordered" evidence="8">
    <location>
        <begin position="399"/>
        <end position="433"/>
    </location>
</feature>
<sequence length="1937" mass="217164">MNIPIPINQEVRRTEESCTVADQDDKLSPTDVTANVTTANTVTANTVTTTTTNAVTANVTTANPVTASTANPVTASTANPVTASTAVTTNVATANTVTTNVATANAVTTNIATANAVTANALFYKCGFCEQILETKELFTQHIKDKHMLHIFCCKQKEVNFFNHPPHENEMRSAETPTPSRRTDDSKAAHKNEVRSAETPNPSRRTDDSKANDNSSCAKVQQTNASVQAQRSLLKCKNISIPSELTISIAEKAPCLIKSTSPTTTHNNPCSDVDIETEICEIFSAAGNSESISTLSKADAKEEVTISIVPKVATISLGNPISIVPKVATISLGNPINSISTTQTTSQKNPISVLEKTSNTRQEIPISDLARNTTIRQENPINISSTIQTKQENSINISSTTQTKQENSINISSTTQTKQENSINISSTTQTRQENSITISSTTQTRQENSIDILAKIPAVTQENLFYVSSKMPTIRQPNPLSILAKTPTVRQENPLSILAKTPAISILAKTPAFTQESLLNTTSKDNAREKIVTIRKENLNDIVQIHSFVGAYQVVGSTSPASKFLAGEGSQIQAQEAIPQQELLDDTAHELDIVPSCFFKIPDHAYYSKTIFNMPDELLATYFKKKRTRPRKQKFRYNAPEQHLQPTIETEDNSELNAPPEKITKKITKQPVKVVPVLSAEVPSRTKKGRRRRRKPKKLFACDYCEASFYLRQMLVRHVNEKHSYQLQPISCAKCDLRFSSMCKMQNHIKSRSHYIGWFCYPCVKRFYKLEDFWKHGCRFKHSKSFDYIEMRKFYSKEREIWQCNVCKELFFAENVLKSHISKCCLLCDRCDLAFYEAMAYINHKNRCKTLSLEDESADNSPDETGGDDECLIHCKYCTQSFTPNEIDTFLTHVDTCPRRKSTEKRSPASPKIKKKRGRPRAISTVQRNMSRFDSSEFLVDEAENGNLAGQFEMNLDCAEFVEEEFRADTRNKDPFSNFFQTLNLQPPKHRRHSTLRHRTPTKAKKSINVRDKLVLSPALQPSCEIQKLHVTGSGGSSKLAKSPKSPAPQFMIVDVRTCAEFFGNENDTLQATPNDDVNFQLSKSAPRGARRNIFPDDASRQMSTELYASGKAQSSVKELTPAATALVIKSGPSSTVTSASQPTPVPAPVVKSAGPFSTVTSTSLKPAAVVPPVRKSVRKARKTEYGILAAIPAKPTKVLLNSQRMILITKFGKRINCYFRYQSNYVSCGRCGHWIKKKRIKKHYCFWIRSQLSNCSVMLTDINEVGKNVGRSRQKEVSPEMQIIQNISKVYSTSEAETRDKNQPISISKEIHAGAAYSRLVSLRRHVRKSYAELPEVIDQIEAQLPENFTYTYVDEAPAKVNNVFESKVKTHSRSKFAEWKKKWALKRPKTKRRHAVKQKAIETANLKFALLEDDKIGGKEVSFKTSEVASSDYQENENVIEEPQVVVPKEDNSVNLKVVADKSLKSDAKQSSSFCQRSLFSDIGHHLIRGNQKPFEDKEKNVTVVVFENASQPEKQVQMEEMITNDTAQSEVSEVSKKNELAKKLMAGSKSNKPAKKMLEVSKQNESAKKMMEILKQRDPAEKVITKQTDNVAVSGGNTTNLDSPNVSRKDYTRKRKLSLQQAENDTQKGKLRLPLPNDDTQNRNLSLPLLIDDIEKQKLCLPQLFDVTGKRKLCLPTQVLDVTRKSKHPPKDYTRKQKLISAVEVGREHKKETSPVAKKSKQNEPPLEGEKEKVAVSVGNFRTLRRKKRIFYYGKQASEQENSESEQNTSTPDENQQKQISPAIPKRVAIADRPIATVKPMSTRSHLSPVSAKETHDSTSTVNQETRKRKTSEKDAPTTPLNKISQRFKENYECYVCASQFDNNKSFRNHTRTHAKTHPFVCNMCGNCFDTLVALTTHIHNAGKLPVRSCDACAFQFCTKKQVDKHMKFHKSK</sequence>
<evidence type="ECO:0000256" key="6">
    <source>
        <dbReference type="ARBA" id="ARBA00023242"/>
    </source>
</evidence>
<dbReference type="PANTHER" id="PTHR24406">
    <property type="entry name" value="TRANSCRIPTIONAL REPRESSOR CTCFL-RELATED"/>
    <property type="match status" value="1"/>
</dbReference>
<reference evidence="11" key="1">
    <citation type="submission" date="2011-05" db="EMBL/GenBank/DDBJ databases">
        <authorList>
            <person name="Richards S.R."/>
            <person name="Qu J."/>
            <person name="Jiang H."/>
            <person name="Jhangiani S.N."/>
            <person name="Agravi P."/>
            <person name="Goodspeed R."/>
            <person name="Gross S."/>
            <person name="Mandapat C."/>
            <person name="Jackson L."/>
            <person name="Mathew T."/>
            <person name="Pu L."/>
            <person name="Thornton R."/>
            <person name="Saada N."/>
            <person name="Wilczek-Boney K.B."/>
            <person name="Lee S."/>
            <person name="Kovar C."/>
            <person name="Wu Y."/>
            <person name="Scherer S.E."/>
            <person name="Worley K.C."/>
            <person name="Muzny D.M."/>
            <person name="Gibbs R."/>
        </authorList>
    </citation>
    <scope>NUCLEOTIDE SEQUENCE</scope>
    <source>
        <strain evidence="11">Brora</strain>
    </source>
</reference>
<feature type="region of interest" description="Disordered" evidence="8">
    <location>
        <begin position="902"/>
        <end position="924"/>
    </location>
</feature>
<keyword evidence="3" id="KW-0677">Repeat</keyword>
<feature type="compositionally biased region" description="Basic and acidic residues" evidence="8">
    <location>
        <begin position="181"/>
        <end position="196"/>
    </location>
</feature>
<dbReference type="STRING" id="126957.T1JA66"/>
<evidence type="ECO:0000256" key="8">
    <source>
        <dbReference type="SAM" id="MobiDB-lite"/>
    </source>
</evidence>
<dbReference type="SUPFAM" id="SSF57667">
    <property type="entry name" value="beta-beta-alpha zinc fingers"/>
    <property type="match status" value="2"/>
</dbReference>
<keyword evidence="4 7" id="KW-0863">Zinc-finger</keyword>
<dbReference type="InterPro" id="IPR050888">
    <property type="entry name" value="ZnF_C2H2-type_TF"/>
</dbReference>
<feature type="compositionally biased region" description="Polar residues" evidence="8">
    <location>
        <begin position="1594"/>
        <end position="1610"/>
    </location>
</feature>
<dbReference type="Proteomes" id="UP000014500">
    <property type="component" value="Unassembled WGS sequence"/>
</dbReference>
<reference evidence="10" key="2">
    <citation type="submission" date="2015-02" db="UniProtKB">
        <authorList>
            <consortium name="EnsemblMetazoa"/>
        </authorList>
    </citation>
    <scope>IDENTIFICATION</scope>
</reference>
<dbReference type="SMART" id="SM00355">
    <property type="entry name" value="ZnF_C2H2"/>
    <property type="match status" value="7"/>
</dbReference>
<evidence type="ECO:0000256" key="5">
    <source>
        <dbReference type="ARBA" id="ARBA00022833"/>
    </source>
</evidence>
<feature type="region of interest" description="Disordered" evidence="8">
    <location>
        <begin position="163"/>
        <end position="222"/>
    </location>
</feature>
<evidence type="ECO:0000256" key="3">
    <source>
        <dbReference type="ARBA" id="ARBA00022737"/>
    </source>
</evidence>
<keyword evidence="11" id="KW-1185">Reference proteome</keyword>
<evidence type="ECO:0000259" key="9">
    <source>
        <dbReference type="PROSITE" id="PS50157"/>
    </source>
</evidence>
<organism evidence="10 11">
    <name type="scientific">Strigamia maritima</name>
    <name type="common">European centipede</name>
    <name type="synonym">Geophilus maritimus</name>
    <dbReference type="NCBI Taxonomy" id="126957"/>
    <lineage>
        <taxon>Eukaryota</taxon>
        <taxon>Metazoa</taxon>
        <taxon>Ecdysozoa</taxon>
        <taxon>Arthropoda</taxon>
        <taxon>Myriapoda</taxon>
        <taxon>Chilopoda</taxon>
        <taxon>Pleurostigmophora</taxon>
        <taxon>Geophilomorpha</taxon>
        <taxon>Linotaeniidae</taxon>
        <taxon>Strigamia</taxon>
    </lineage>
</organism>
<dbReference type="GO" id="GO:0008270">
    <property type="term" value="F:zinc ion binding"/>
    <property type="evidence" value="ECO:0007669"/>
    <property type="project" value="UniProtKB-KW"/>
</dbReference>
<dbReference type="GO" id="GO:0005634">
    <property type="term" value="C:nucleus"/>
    <property type="evidence" value="ECO:0007669"/>
    <property type="project" value="UniProtKB-SubCell"/>
</dbReference>
<name>T1JA66_STRMM</name>
<feature type="domain" description="C2H2-type" evidence="9">
    <location>
        <begin position="701"/>
        <end position="729"/>
    </location>
</feature>
<evidence type="ECO:0000313" key="10">
    <source>
        <dbReference type="EnsemblMetazoa" id="SMAR010624-PA"/>
    </source>
</evidence>
<feature type="domain" description="C2H2-type" evidence="9">
    <location>
        <begin position="1912"/>
        <end position="1937"/>
    </location>
</feature>
<evidence type="ECO:0000313" key="11">
    <source>
        <dbReference type="Proteomes" id="UP000014500"/>
    </source>
</evidence>
<accession>T1JA66</accession>
<keyword evidence="2" id="KW-0479">Metal-binding</keyword>
<dbReference type="PROSITE" id="PS00028">
    <property type="entry name" value="ZINC_FINGER_C2H2_1"/>
    <property type="match status" value="5"/>
</dbReference>